<dbReference type="GO" id="GO:0010019">
    <property type="term" value="P:chloroplast-nucleus signaling pathway"/>
    <property type="evidence" value="ECO:0007669"/>
    <property type="project" value="TreeGrafter"/>
</dbReference>
<evidence type="ECO:0000313" key="5">
    <source>
        <dbReference type="Proteomes" id="UP001457282"/>
    </source>
</evidence>
<dbReference type="AlphaFoldDB" id="A0AAW1X0S8"/>
<proteinExistence type="inferred from homology"/>
<keyword evidence="5" id="KW-1185">Reference proteome</keyword>
<dbReference type="Proteomes" id="UP001457282">
    <property type="component" value="Unassembled WGS sequence"/>
</dbReference>
<evidence type="ECO:0000256" key="1">
    <source>
        <dbReference type="ARBA" id="ARBA00007626"/>
    </source>
</evidence>
<dbReference type="EMBL" id="JBEDUW010000005">
    <property type="protein sequence ID" value="KAK9929913.1"/>
    <property type="molecule type" value="Genomic_DNA"/>
</dbReference>
<dbReference type="NCBIfam" id="TIGR00756">
    <property type="entry name" value="PPR"/>
    <property type="match status" value="1"/>
</dbReference>
<comment type="similarity">
    <text evidence="1">Belongs to the PPR family. P subfamily.</text>
</comment>
<dbReference type="PANTHER" id="PTHR47936">
    <property type="entry name" value="PPR_LONG DOMAIN-CONTAINING PROTEIN"/>
    <property type="match status" value="1"/>
</dbReference>
<reference evidence="4 5" key="1">
    <citation type="journal article" date="2023" name="G3 (Bethesda)">
        <title>A chromosome-length genome assembly and annotation of blackberry (Rubus argutus, cv. 'Hillquist').</title>
        <authorList>
            <person name="Bruna T."/>
            <person name="Aryal R."/>
            <person name="Dudchenko O."/>
            <person name="Sargent D.J."/>
            <person name="Mead D."/>
            <person name="Buti M."/>
            <person name="Cavallini A."/>
            <person name="Hytonen T."/>
            <person name="Andres J."/>
            <person name="Pham M."/>
            <person name="Weisz D."/>
            <person name="Mascagni F."/>
            <person name="Usai G."/>
            <person name="Natali L."/>
            <person name="Bassil N."/>
            <person name="Fernandez G.E."/>
            <person name="Lomsadze A."/>
            <person name="Armour M."/>
            <person name="Olukolu B."/>
            <person name="Poorten T."/>
            <person name="Britton C."/>
            <person name="Davik J."/>
            <person name="Ashrafi H."/>
            <person name="Aiden E.L."/>
            <person name="Borodovsky M."/>
            <person name="Worthington M."/>
        </authorList>
    </citation>
    <scope>NUCLEOTIDE SEQUENCE [LARGE SCALE GENOMIC DNA]</scope>
    <source>
        <strain evidence="4">PI 553951</strain>
    </source>
</reference>
<dbReference type="InterPro" id="IPR002885">
    <property type="entry name" value="PPR_rpt"/>
</dbReference>
<name>A0AAW1X0S8_RUBAR</name>
<dbReference type="GO" id="GO:0031930">
    <property type="term" value="P:mitochondria-nucleus signaling pathway"/>
    <property type="evidence" value="ECO:0007669"/>
    <property type="project" value="TreeGrafter"/>
</dbReference>
<evidence type="ECO:0000256" key="3">
    <source>
        <dbReference type="PROSITE-ProRule" id="PRU00708"/>
    </source>
</evidence>
<dbReference type="Gene3D" id="1.25.40.10">
    <property type="entry name" value="Tetratricopeptide repeat domain"/>
    <property type="match status" value="1"/>
</dbReference>
<accession>A0AAW1X0S8</accession>
<comment type="caution">
    <text evidence="4">The sequence shown here is derived from an EMBL/GenBank/DDBJ whole genome shotgun (WGS) entry which is preliminary data.</text>
</comment>
<dbReference type="Pfam" id="PF13041">
    <property type="entry name" value="PPR_2"/>
    <property type="match status" value="1"/>
</dbReference>
<feature type="repeat" description="PPR" evidence="3">
    <location>
        <begin position="44"/>
        <end position="78"/>
    </location>
</feature>
<keyword evidence="2" id="KW-0677">Repeat</keyword>
<dbReference type="InterPro" id="IPR011990">
    <property type="entry name" value="TPR-like_helical_dom_sf"/>
</dbReference>
<protein>
    <recommendedName>
        <fullName evidence="6">Pentatricopeptide repeat-containing protein</fullName>
    </recommendedName>
</protein>
<feature type="repeat" description="PPR" evidence="3">
    <location>
        <begin position="79"/>
        <end position="113"/>
    </location>
</feature>
<dbReference type="PROSITE" id="PS51375">
    <property type="entry name" value="PPR"/>
    <property type="match status" value="2"/>
</dbReference>
<sequence length="147" mass="16804">MNEKRFNPPVRGRDLLVEGLLNAGYIEPAKDMVRKMVKQSCAPDVSTFNALIEAIWKYGEVDFCIDLYCEMKVVGHPPNRPVYTMLITMSGRGGRFVEAANYLMEMTEFGLMPLSRWFDLVTDGLKNNGKHDLARRIEQLEVSLRDT</sequence>
<evidence type="ECO:0008006" key="6">
    <source>
        <dbReference type="Google" id="ProtNLM"/>
    </source>
</evidence>
<dbReference type="PANTHER" id="PTHR47936:SF1">
    <property type="entry name" value="PENTATRICOPEPTIDE REPEAT-CONTAINING PROTEIN GUN1, CHLOROPLASTIC"/>
    <property type="match status" value="1"/>
</dbReference>
<dbReference type="GO" id="GO:0009507">
    <property type="term" value="C:chloroplast"/>
    <property type="evidence" value="ECO:0007669"/>
    <property type="project" value="TreeGrafter"/>
</dbReference>
<gene>
    <name evidence="4" type="ORF">M0R45_026982</name>
</gene>
<evidence type="ECO:0000313" key="4">
    <source>
        <dbReference type="EMBL" id="KAK9929913.1"/>
    </source>
</evidence>
<organism evidence="4 5">
    <name type="scientific">Rubus argutus</name>
    <name type="common">Southern blackberry</name>
    <dbReference type="NCBI Taxonomy" id="59490"/>
    <lineage>
        <taxon>Eukaryota</taxon>
        <taxon>Viridiplantae</taxon>
        <taxon>Streptophyta</taxon>
        <taxon>Embryophyta</taxon>
        <taxon>Tracheophyta</taxon>
        <taxon>Spermatophyta</taxon>
        <taxon>Magnoliopsida</taxon>
        <taxon>eudicotyledons</taxon>
        <taxon>Gunneridae</taxon>
        <taxon>Pentapetalae</taxon>
        <taxon>rosids</taxon>
        <taxon>fabids</taxon>
        <taxon>Rosales</taxon>
        <taxon>Rosaceae</taxon>
        <taxon>Rosoideae</taxon>
        <taxon>Rosoideae incertae sedis</taxon>
        <taxon>Rubus</taxon>
    </lineage>
</organism>
<evidence type="ECO:0000256" key="2">
    <source>
        <dbReference type="ARBA" id="ARBA00022737"/>
    </source>
</evidence>